<dbReference type="SUPFAM" id="SSF55486">
    <property type="entry name" value="Metalloproteases ('zincins'), catalytic domain"/>
    <property type="match status" value="1"/>
</dbReference>
<dbReference type="GO" id="GO:0046872">
    <property type="term" value="F:metal ion binding"/>
    <property type="evidence" value="ECO:0007669"/>
    <property type="project" value="UniProtKB-KW"/>
</dbReference>
<feature type="domain" description="Peptidase M43 pregnancy-associated plasma-A" evidence="10">
    <location>
        <begin position="165"/>
        <end position="252"/>
    </location>
</feature>
<name>M7T4D3_EUTLA</name>
<evidence type="ECO:0000313" key="12">
    <source>
        <dbReference type="Proteomes" id="UP000012174"/>
    </source>
</evidence>
<dbReference type="Proteomes" id="UP000012174">
    <property type="component" value="Unassembled WGS sequence"/>
</dbReference>
<dbReference type="InterPro" id="IPR008754">
    <property type="entry name" value="Peptidase_M43"/>
</dbReference>
<keyword evidence="7" id="KW-0862">Zinc</keyword>
<keyword evidence="4" id="KW-0479">Metal-binding</keyword>
<protein>
    <submittedName>
        <fullName evidence="11">Putative metalloprotease protein</fullName>
    </submittedName>
</protein>
<keyword evidence="12" id="KW-1185">Reference proteome</keyword>
<comment type="similarity">
    <text evidence="2">Belongs to the peptidase M43B family.</text>
</comment>
<dbReference type="PANTHER" id="PTHR47466">
    <property type="match status" value="1"/>
</dbReference>
<evidence type="ECO:0000259" key="10">
    <source>
        <dbReference type="Pfam" id="PF05572"/>
    </source>
</evidence>
<dbReference type="CDD" id="cd04275">
    <property type="entry name" value="ZnMc_pappalysin_like"/>
    <property type="match status" value="1"/>
</dbReference>
<dbReference type="OMA" id="DPIENHM"/>
<evidence type="ECO:0000256" key="9">
    <source>
        <dbReference type="ARBA" id="ARBA00023157"/>
    </source>
</evidence>
<dbReference type="eggNOG" id="ENOG502RYKG">
    <property type="taxonomic scope" value="Eukaryota"/>
</dbReference>
<gene>
    <name evidence="11" type="ORF">UCREL1_1215</name>
</gene>
<dbReference type="EMBL" id="KB705591">
    <property type="protein sequence ID" value="EMR71738.1"/>
    <property type="molecule type" value="Genomic_DNA"/>
</dbReference>
<dbReference type="InterPro" id="IPR024079">
    <property type="entry name" value="MetalloPept_cat_dom_sf"/>
</dbReference>
<evidence type="ECO:0000256" key="6">
    <source>
        <dbReference type="ARBA" id="ARBA00022801"/>
    </source>
</evidence>
<dbReference type="OrthoDB" id="536211at2759"/>
<evidence type="ECO:0000256" key="1">
    <source>
        <dbReference type="ARBA" id="ARBA00003174"/>
    </source>
</evidence>
<evidence type="ECO:0000256" key="3">
    <source>
        <dbReference type="ARBA" id="ARBA00022670"/>
    </source>
</evidence>
<evidence type="ECO:0000313" key="11">
    <source>
        <dbReference type="EMBL" id="EMR71738.1"/>
    </source>
</evidence>
<dbReference type="KEGG" id="ela:UCREL1_1215"/>
<proteinExistence type="inferred from homology"/>
<comment type="function">
    <text evidence="1">Secreted metalloproteinase that allows assimilation of proteinaceous substrates.</text>
</comment>
<evidence type="ECO:0000256" key="4">
    <source>
        <dbReference type="ARBA" id="ARBA00022723"/>
    </source>
</evidence>
<dbReference type="AlphaFoldDB" id="M7T4D3"/>
<accession>M7T4D3</accession>
<keyword evidence="5" id="KW-0732">Signal</keyword>
<dbReference type="GO" id="GO:0006508">
    <property type="term" value="P:proteolysis"/>
    <property type="evidence" value="ECO:0007669"/>
    <property type="project" value="UniProtKB-KW"/>
</dbReference>
<evidence type="ECO:0000256" key="8">
    <source>
        <dbReference type="ARBA" id="ARBA00023049"/>
    </source>
</evidence>
<evidence type="ECO:0000256" key="5">
    <source>
        <dbReference type="ARBA" id="ARBA00022729"/>
    </source>
</evidence>
<keyword evidence="3 11" id="KW-0645">Protease</keyword>
<dbReference type="HOGENOM" id="CLU_048726_0_0_1"/>
<sequence length="258" mass="28587">MLQELQAVKAAEVSNTLPSILSQEETLTINLYMHGIIDPGQDVKTITEEGMRAQLDVMNQAYAAHGIQFALAGTDITSDAELAYFVPMEKWDAHRVDYVRQSRQGAYHDLNLWYYPSMEAPVVGLCNLPDQNRRINESDWFHDGCHVLGSTMPGGDCGGCSEGYTTIHETGHWLGLLHPWGHTLNDCDGPGDEISDTPAQAGPVQGCPTETPDSCPDQPGVDNADNFMDYTQDSCVLTQKFTPGQGSRMRNNYDWFRL</sequence>
<organism evidence="11 12">
    <name type="scientific">Eutypa lata (strain UCR-EL1)</name>
    <name type="common">Grapevine dieback disease fungus</name>
    <name type="synonym">Eutypa armeniacae</name>
    <dbReference type="NCBI Taxonomy" id="1287681"/>
    <lineage>
        <taxon>Eukaryota</taxon>
        <taxon>Fungi</taxon>
        <taxon>Dikarya</taxon>
        <taxon>Ascomycota</taxon>
        <taxon>Pezizomycotina</taxon>
        <taxon>Sordariomycetes</taxon>
        <taxon>Xylariomycetidae</taxon>
        <taxon>Xylariales</taxon>
        <taxon>Diatrypaceae</taxon>
        <taxon>Eutypa</taxon>
    </lineage>
</organism>
<evidence type="ECO:0000256" key="7">
    <source>
        <dbReference type="ARBA" id="ARBA00022833"/>
    </source>
</evidence>
<evidence type="ECO:0000256" key="2">
    <source>
        <dbReference type="ARBA" id="ARBA00008721"/>
    </source>
</evidence>
<keyword evidence="8 11" id="KW-0482">Metalloprotease</keyword>
<dbReference type="Gene3D" id="3.40.390.10">
    <property type="entry name" value="Collagenase (Catalytic Domain)"/>
    <property type="match status" value="1"/>
</dbReference>
<dbReference type="PANTHER" id="PTHR47466:SF1">
    <property type="entry name" value="METALLOPROTEASE MEP1 (AFU_ORTHOLOGUE AFUA_1G07730)-RELATED"/>
    <property type="match status" value="1"/>
</dbReference>
<keyword evidence="6" id="KW-0378">Hydrolase</keyword>
<keyword evidence="9" id="KW-1015">Disulfide bond</keyword>
<dbReference type="Pfam" id="PF05572">
    <property type="entry name" value="Peptidase_M43"/>
    <property type="match status" value="1"/>
</dbReference>
<reference evidence="12" key="1">
    <citation type="journal article" date="2013" name="Genome Announc.">
        <title>Draft genome sequence of the grapevine dieback fungus Eutypa lata UCR-EL1.</title>
        <authorList>
            <person name="Blanco-Ulate B."/>
            <person name="Rolshausen P.E."/>
            <person name="Cantu D."/>
        </authorList>
    </citation>
    <scope>NUCLEOTIDE SEQUENCE [LARGE SCALE GENOMIC DNA]</scope>
    <source>
        <strain evidence="12">UCR-EL1</strain>
    </source>
</reference>
<dbReference type="GO" id="GO:0008237">
    <property type="term" value="F:metallopeptidase activity"/>
    <property type="evidence" value="ECO:0007669"/>
    <property type="project" value="UniProtKB-KW"/>
</dbReference>